<feature type="region of interest" description="Disordered" evidence="1">
    <location>
        <begin position="1"/>
        <end position="102"/>
    </location>
</feature>
<organism evidence="2">
    <name type="scientific">Aspergillus arachidicola</name>
    <dbReference type="NCBI Taxonomy" id="656916"/>
    <lineage>
        <taxon>Eukaryota</taxon>
        <taxon>Fungi</taxon>
        <taxon>Dikarya</taxon>
        <taxon>Ascomycota</taxon>
        <taxon>Pezizomycotina</taxon>
        <taxon>Eurotiomycetes</taxon>
        <taxon>Eurotiomycetidae</taxon>
        <taxon>Eurotiales</taxon>
        <taxon>Aspergillaceae</taxon>
        <taxon>Aspergillus</taxon>
        <taxon>Aspergillus subgen. Circumdati</taxon>
    </lineage>
</organism>
<feature type="compositionally biased region" description="Basic and acidic residues" evidence="1">
    <location>
        <begin position="206"/>
        <end position="219"/>
    </location>
</feature>
<protein>
    <submittedName>
        <fullName evidence="2">Uncharacterized protein</fullName>
    </submittedName>
</protein>
<name>A0A5N6YM47_9EURO</name>
<reference evidence="2" key="1">
    <citation type="submission" date="2019-04" db="EMBL/GenBank/DDBJ databases">
        <title>Friends and foes A comparative genomics study of 23 Aspergillus species from section Flavi.</title>
        <authorList>
            <consortium name="DOE Joint Genome Institute"/>
            <person name="Kjaerbolling I."/>
            <person name="Vesth T."/>
            <person name="Frisvad J.C."/>
            <person name="Nybo J.L."/>
            <person name="Theobald S."/>
            <person name="Kildgaard S."/>
            <person name="Isbrandt T."/>
            <person name="Kuo A."/>
            <person name="Sato A."/>
            <person name="Lyhne E.K."/>
            <person name="Kogle M.E."/>
            <person name="Wiebenga A."/>
            <person name="Kun R.S."/>
            <person name="Lubbers R.J."/>
            <person name="Makela M.R."/>
            <person name="Barry K."/>
            <person name="Chovatia M."/>
            <person name="Clum A."/>
            <person name="Daum C."/>
            <person name="Haridas S."/>
            <person name="He G."/>
            <person name="LaButti K."/>
            <person name="Lipzen A."/>
            <person name="Mondo S."/>
            <person name="Riley R."/>
            <person name="Salamov A."/>
            <person name="Simmons B.A."/>
            <person name="Magnuson J.K."/>
            <person name="Henrissat B."/>
            <person name="Mortensen U.H."/>
            <person name="Larsen T.O."/>
            <person name="Devries R.P."/>
            <person name="Grigoriev I.V."/>
            <person name="Machida M."/>
            <person name="Baker S.E."/>
            <person name="Andersen M.R."/>
        </authorList>
    </citation>
    <scope>NUCLEOTIDE SEQUENCE</scope>
    <source>
        <strain evidence="2">CBS 117612</strain>
    </source>
</reference>
<sequence length="324" mass="36408">MAPLILLPSDNLSDTTSSSSFTTSISTNSLSSKHTSHNNNHNHNTNYNTNNGQQQTLTRRPTLTSLTRWVSRKMSRQRLPNHSTSRDGDLNEGLSDEEREERRATEDDYAAWCWAFSEGRSTGDHYSHSHSQGIGNGNGNGNGYGYNQGCEYEYGDGNYREPGHGLGHGQGQGQRYDHEQAYGENLFSDFDGQSPRNDYFTGPRPAKYETHPSVDHGGEGDTTNTRGTYTFLQTQEDRLGRHESSESVPADQLLRFTSIGHYGYSPLTAGPSVSPPPRILTPARYAETNRMEREKSQELKQKQKAQRGFWGPVRALWLSLRRSR</sequence>
<evidence type="ECO:0000256" key="1">
    <source>
        <dbReference type="SAM" id="MobiDB-lite"/>
    </source>
</evidence>
<proteinExistence type="predicted"/>
<feature type="compositionally biased region" description="Low complexity" evidence="1">
    <location>
        <begin position="9"/>
        <end position="68"/>
    </location>
</feature>
<gene>
    <name evidence="2" type="ORF">BDV24DRAFT_13470</name>
</gene>
<dbReference type="EMBL" id="ML737123">
    <property type="protein sequence ID" value="KAE8344580.1"/>
    <property type="molecule type" value="Genomic_DNA"/>
</dbReference>
<dbReference type="AlphaFoldDB" id="A0A5N6YM47"/>
<dbReference type="Proteomes" id="UP000325558">
    <property type="component" value="Unassembled WGS sequence"/>
</dbReference>
<dbReference type="OrthoDB" id="4504276at2759"/>
<feature type="region of interest" description="Disordered" evidence="1">
    <location>
        <begin position="189"/>
        <end position="227"/>
    </location>
</feature>
<evidence type="ECO:0000313" key="2">
    <source>
        <dbReference type="EMBL" id="KAE8344580.1"/>
    </source>
</evidence>
<accession>A0A5N6YM47</accession>